<feature type="binding site" evidence="12">
    <location>
        <position position="194"/>
    </location>
    <ligand>
        <name>[4Fe-4S] cluster</name>
        <dbReference type="ChEBI" id="CHEBI:49883"/>
    </ligand>
</feature>
<comment type="cofactor">
    <cofactor evidence="12">
        <name>[4Fe-4S] cluster</name>
        <dbReference type="ChEBI" id="CHEBI:49883"/>
    </cofactor>
    <text evidence="12">Binds 1 [4Fe-4S] cluster.</text>
</comment>
<dbReference type="InterPro" id="IPR003265">
    <property type="entry name" value="HhH-GPD_domain"/>
</dbReference>
<evidence type="ECO:0000256" key="5">
    <source>
        <dbReference type="ARBA" id="ARBA00022801"/>
    </source>
</evidence>
<dbReference type="InterPro" id="IPR005759">
    <property type="entry name" value="Nth"/>
</dbReference>
<keyword evidence="5 12" id="KW-0378">Hydrolase</keyword>
<comment type="similarity">
    <text evidence="1 12">Belongs to the Nth/MutY family.</text>
</comment>
<keyword evidence="11 12" id="KW-0326">Glycosidase</keyword>
<dbReference type="GO" id="GO:0046872">
    <property type="term" value="F:metal ion binding"/>
    <property type="evidence" value="ECO:0007669"/>
    <property type="project" value="UniProtKB-KW"/>
</dbReference>
<dbReference type="GO" id="GO:0140078">
    <property type="term" value="F:class I DNA-(apurinic or apyrimidinic site) endonuclease activity"/>
    <property type="evidence" value="ECO:0007669"/>
    <property type="project" value="UniProtKB-EC"/>
</dbReference>
<dbReference type="SUPFAM" id="SSF48150">
    <property type="entry name" value="DNA-glycosylase"/>
    <property type="match status" value="1"/>
</dbReference>
<dbReference type="PANTHER" id="PTHR10359">
    <property type="entry name" value="A/G-SPECIFIC ADENINE GLYCOSYLASE/ENDONUCLEASE III"/>
    <property type="match status" value="1"/>
</dbReference>
<comment type="function">
    <text evidence="12">DNA repair enzyme that has both DNA N-glycosylase activity and AP-lyase activity. The DNA N-glycosylase activity releases various damaged pyrimidines from DNA by cleaving the N-glycosidic bond, leaving an AP (apurinic/apyrimidinic) site. The AP-lyase activity cleaves the phosphodiester bond 3' to the AP site by a beta-elimination, leaving a 3'-terminal unsaturated sugar and a product with a terminal 5'-phosphate.</text>
</comment>
<dbReference type="InterPro" id="IPR023170">
    <property type="entry name" value="HhH_base_excis_C"/>
</dbReference>
<keyword evidence="14" id="KW-0255">Endonuclease</keyword>
<dbReference type="SMART" id="SM00478">
    <property type="entry name" value="ENDO3c"/>
    <property type="match status" value="1"/>
</dbReference>
<feature type="domain" description="HhH-GPD" evidence="13">
    <location>
        <begin position="44"/>
        <end position="192"/>
    </location>
</feature>
<evidence type="ECO:0000256" key="2">
    <source>
        <dbReference type="ARBA" id="ARBA00022485"/>
    </source>
</evidence>
<dbReference type="PIRSF" id="PIRSF001435">
    <property type="entry name" value="Nth"/>
    <property type="match status" value="1"/>
</dbReference>
<keyword evidence="3 12" id="KW-0479">Metal-binding</keyword>
<dbReference type="InterPro" id="IPR000445">
    <property type="entry name" value="HhH_motif"/>
</dbReference>
<keyword evidence="8 12" id="KW-0238">DNA-binding</keyword>
<dbReference type="GO" id="GO:0006285">
    <property type="term" value="P:base-excision repair, AP site formation"/>
    <property type="evidence" value="ECO:0007669"/>
    <property type="project" value="TreeGrafter"/>
</dbReference>
<evidence type="ECO:0000313" key="15">
    <source>
        <dbReference type="Proteomes" id="UP000178869"/>
    </source>
</evidence>
<evidence type="ECO:0000256" key="7">
    <source>
        <dbReference type="ARBA" id="ARBA00023014"/>
    </source>
</evidence>
<evidence type="ECO:0000256" key="8">
    <source>
        <dbReference type="ARBA" id="ARBA00023125"/>
    </source>
</evidence>
<feature type="binding site" evidence="12">
    <location>
        <position position="210"/>
    </location>
    <ligand>
        <name>[4Fe-4S] cluster</name>
        <dbReference type="ChEBI" id="CHEBI:49883"/>
    </ligand>
</feature>
<organism evidence="14 15">
    <name type="scientific">Candidatus Terrybacteria bacterium RIFCSPHIGHO2_01_FULL_43_35</name>
    <dbReference type="NCBI Taxonomy" id="1802361"/>
    <lineage>
        <taxon>Bacteria</taxon>
        <taxon>Candidatus Terryibacteriota</taxon>
    </lineage>
</organism>
<dbReference type="Pfam" id="PF00730">
    <property type="entry name" value="HhH-GPD"/>
    <property type="match status" value="1"/>
</dbReference>
<proteinExistence type="inferred from homology"/>
<dbReference type="Gene3D" id="1.10.1670.10">
    <property type="entry name" value="Helix-hairpin-Helix base-excision DNA repair enzymes (C-terminal)"/>
    <property type="match status" value="1"/>
</dbReference>
<comment type="catalytic activity">
    <reaction evidence="12">
        <text>2'-deoxyribonucleotide-(2'-deoxyribose 5'-phosphate)-2'-deoxyribonucleotide-DNA = a 3'-end 2'-deoxyribonucleotide-(2,3-dehydro-2,3-deoxyribose 5'-phosphate)-DNA + a 5'-end 5'-phospho-2'-deoxyribonucleoside-DNA + H(+)</text>
        <dbReference type="Rhea" id="RHEA:66592"/>
        <dbReference type="Rhea" id="RHEA-COMP:13180"/>
        <dbReference type="Rhea" id="RHEA-COMP:16897"/>
        <dbReference type="Rhea" id="RHEA-COMP:17067"/>
        <dbReference type="ChEBI" id="CHEBI:15378"/>
        <dbReference type="ChEBI" id="CHEBI:136412"/>
        <dbReference type="ChEBI" id="CHEBI:157695"/>
        <dbReference type="ChEBI" id="CHEBI:167181"/>
        <dbReference type="EC" id="4.2.99.18"/>
    </reaction>
</comment>
<dbReference type="AlphaFoldDB" id="A0A1G2PC10"/>
<dbReference type="GO" id="GO:0051539">
    <property type="term" value="F:4 iron, 4 sulfur cluster binding"/>
    <property type="evidence" value="ECO:0007669"/>
    <property type="project" value="UniProtKB-UniRule"/>
</dbReference>
<dbReference type="NCBIfam" id="TIGR01083">
    <property type="entry name" value="nth"/>
    <property type="match status" value="1"/>
</dbReference>
<evidence type="ECO:0000256" key="6">
    <source>
        <dbReference type="ARBA" id="ARBA00023004"/>
    </source>
</evidence>
<dbReference type="Gene3D" id="1.10.340.30">
    <property type="entry name" value="Hypothetical protein, domain 2"/>
    <property type="match status" value="1"/>
</dbReference>
<feature type="binding site" evidence="12">
    <location>
        <position position="204"/>
    </location>
    <ligand>
        <name>[4Fe-4S] cluster</name>
        <dbReference type="ChEBI" id="CHEBI:49883"/>
    </ligand>
</feature>
<evidence type="ECO:0000256" key="1">
    <source>
        <dbReference type="ARBA" id="ARBA00008343"/>
    </source>
</evidence>
<keyword evidence="7 12" id="KW-0411">Iron-sulfur</keyword>
<keyword evidence="2 12" id="KW-0004">4Fe-4S</keyword>
<evidence type="ECO:0000256" key="9">
    <source>
        <dbReference type="ARBA" id="ARBA00023204"/>
    </source>
</evidence>
<dbReference type="EC" id="4.2.99.18" evidence="12"/>
<dbReference type="PANTHER" id="PTHR10359:SF18">
    <property type="entry name" value="ENDONUCLEASE III"/>
    <property type="match status" value="1"/>
</dbReference>
<accession>A0A1G2PC10</accession>
<dbReference type="EMBL" id="MHSR01000025">
    <property type="protein sequence ID" value="OHA45864.1"/>
    <property type="molecule type" value="Genomic_DNA"/>
</dbReference>
<evidence type="ECO:0000256" key="4">
    <source>
        <dbReference type="ARBA" id="ARBA00022763"/>
    </source>
</evidence>
<evidence type="ECO:0000256" key="11">
    <source>
        <dbReference type="ARBA" id="ARBA00023295"/>
    </source>
</evidence>
<dbReference type="InterPro" id="IPR004036">
    <property type="entry name" value="Endonuclease-III-like_CS2"/>
</dbReference>
<dbReference type="CDD" id="cd00056">
    <property type="entry name" value="ENDO3c"/>
    <property type="match status" value="1"/>
</dbReference>
<name>A0A1G2PC10_9BACT</name>
<sequence length="223" mass="24941">MHKTFFAANPKHKEVLVILKKTYPEATIALKYGNNIQLLVAVILSAQCTDKKVNEVTGDLFKKYKTAKDFTNANIKTFEQEIRSTGFYHNKARNIIAACKIIEKSFNGEVPKTMEEILTLPGVARKTANVVLGNAYGVVGGIAVDTHVKRLSQRLGFSQYDNPIKIEKDLTELFPKKYWFGLTYILIEHGRAICKAPTPLCEKCPVAKLCPTGIKRQGLNVKL</sequence>
<dbReference type="FunFam" id="1.10.1670.10:FF:000001">
    <property type="entry name" value="Endonuclease III"/>
    <property type="match status" value="1"/>
</dbReference>
<evidence type="ECO:0000313" key="14">
    <source>
        <dbReference type="EMBL" id="OHA45864.1"/>
    </source>
</evidence>
<evidence type="ECO:0000259" key="13">
    <source>
        <dbReference type="SMART" id="SM00478"/>
    </source>
</evidence>
<dbReference type="GO" id="GO:0003677">
    <property type="term" value="F:DNA binding"/>
    <property type="evidence" value="ECO:0007669"/>
    <property type="project" value="UniProtKB-UniRule"/>
</dbReference>
<evidence type="ECO:0000256" key="10">
    <source>
        <dbReference type="ARBA" id="ARBA00023239"/>
    </source>
</evidence>
<keyword evidence="14" id="KW-0540">Nuclease</keyword>
<dbReference type="GO" id="GO:0019104">
    <property type="term" value="F:DNA N-glycosylase activity"/>
    <property type="evidence" value="ECO:0007669"/>
    <property type="project" value="UniProtKB-UniRule"/>
</dbReference>
<dbReference type="FunFam" id="1.10.340.30:FF:000001">
    <property type="entry name" value="Endonuclease III"/>
    <property type="match status" value="1"/>
</dbReference>
<protein>
    <recommendedName>
        <fullName evidence="12">Endonuclease III</fullName>
        <ecNumber evidence="12">4.2.99.18</ecNumber>
    </recommendedName>
    <alternativeName>
        <fullName evidence="12">DNA-(apurinic or apyrimidinic site) lyase</fullName>
    </alternativeName>
</protein>
<dbReference type="InterPro" id="IPR011257">
    <property type="entry name" value="DNA_glycosylase"/>
</dbReference>
<dbReference type="HAMAP" id="MF_00942">
    <property type="entry name" value="Nth"/>
    <property type="match status" value="1"/>
</dbReference>
<keyword evidence="10 12" id="KW-0456">Lyase</keyword>
<dbReference type="Proteomes" id="UP000178869">
    <property type="component" value="Unassembled WGS sequence"/>
</dbReference>
<feature type="binding site" evidence="12">
    <location>
        <position position="201"/>
    </location>
    <ligand>
        <name>[4Fe-4S] cluster</name>
        <dbReference type="ChEBI" id="CHEBI:49883"/>
    </ligand>
</feature>
<gene>
    <name evidence="12" type="primary">nth</name>
    <name evidence="14" type="ORF">A2828_01165</name>
</gene>
<reference evidence="14 15" key="1">
    <citation type="journal article" date="2016" name="Nat. Commun.">
        <title>Thousands of microbial genomes shed light on interconnected biogeochemical processes in an aquifer system.</title>
        <authorList>
            <person name="Anantharaman K."/>
            <person name="Brown C.T."/>
            <person name="Hug L.A."/>
            <person name="Sharon I."/>
            <person name="Castelle C.J."/>
            <person name="Probst A.J."/>
            <person name="Thomas B.C."/>
            <person name="Singh A."/>
            <person name="Wilkins M.J."/>
            <person name="Karaoz U."/>
            <person name="Brodie E.L."/>
            <person name="Williams K.H."/>
            <person name="Hubbard S.S."/>
            <person name="Banfield J.F."/>
        </authorList>
    </citation>
    <scope>NUCLEOTIDE SEQUENCE [LARGE SCALE GENOMIC DNA]</scope>
</reference>
<dbReference type="PROSITE" id="PS01155">
    <property type="entry name" value="ENDONUCLEASE_III_2"/>
    <property type="match status" value="1"/>
</dbReference>
<comment type="caution">
    <text evidence="14">The sequence shown here is derived from an EMBL/GenBank/DDBJ whole genome shotgun (WGS) entry which is preliminary data.</text>
</comment>
<evidence type="ECO:0000256" key="3">
    <source>
        <dbReference type="ARBA" id="ARBA00022723"/>
    </source>
</evidence>
<keyword evidence="6 12" id="KW-0408">Iron</keyword>
<evidence type="ECO:0000256" key="12">
    <source>
        <dbReference type="HAMAP-Rule" id="MF_00942"/>
    </source>
</evidence>
<dbReference type="Pfam" id="PF00633">
    <property type="entry name" value="HHH"/>
    <property type="match status" value="1"/>
</dbReference>
<keyword evidence="9 12" id="KW-0234">DNA repair</keyword>
<keyword evidence="4 12" id="KW-0227">DNA damage</keyword>